<dbReference type="Proteomes" id="UP000814140">
    <property type="component" value="Unassembled WGS sequence"/>
</dbReference>
<accession>A0ACB8T5U7</accession>
<reference evidence="1" key="1">
    <citation type="submission" date="2021-03" db="EMBL/GenBank/DDBJ databases">
        <authorList>
            <consortium name="DOE Joint Genome Institute"/>
            <person name="Ahrendt S."/>
            <person name="Looney B.P."/>
            <person name="Miyauchi S."/>
            <person name="Morin E."/>
            <person name="Drula E."/>
            <person name="Courty P.E."/>
            <person name="Chicoki N."/>
            <person name="Fauchery L."/>
            <person name="Kohler A."/>
            <person name="Kuo A."/>
            <person name="Labutti K."/>
            <person name="Pangilinan J."/>
            <person name="Lipzen A."/>
            <person name="Riley R."/>
            <person name="Andreopoulos W."/>
            <person name="He G."/>
            <person name="Johnson J."/>
            <person name="Barry K.W."/>
            <person name="Grigoriev I.V."/>
            <person name="Nagy L."/>
            <person name="Hibbett D."/>
            <person name="Henrissat B."/>
            <person name="Matheny P.B."/>
            <person name="Labbe J."/>
            <person name="Martin F."/>
        </authorList>
    </citation>
    <scope>NUCLEOTIDE SEQUENCE</scope>
    <source>
        <strain evidence="1">HHB10654</strain>
    </source>
</reference>
<evidence type="ECO:0000313" key="2">
    <source>
        <dbReference type="Proteomes" id="UP000814140"/>
    </source>
</evidence>
<organism evidence="1 2">
    <name type="scientific">Artomyces pyxidatus</name>
    <dbReference type="NCBI Taxonomy" id="48021"/>
    <lineage>
        <taxon>Eukaryota</taxon>
        <taxon>Fungi</taxon>
        <taxon>Dikarya</taxon>
        <taxon>Basidiomycota</taxon>
        <taxon>Agaricomycotina</taxon>
        <taxon>Agaricomycetes</taxon>
        <taxon>Russulales</taxon>
        <taxon>Auriscalpiaceae</taxon>
        <taxon>Artomyces</taxon>
    </lineage>
</organism>
<comment type="caution">
    <text evidence="1">The sequence shown here is derived from an EMBL/GenBank/DDBJ whole genome shotgun (WGS) entry which is preliminary data.</text>
</comment>
<protein>
    <submittedName>
        <fullName evidence="1">Subtilisin-like protein</fullName>
    </submittedName>
</protein>
<reference evidence="1" key="2">
    <citation type="journal article" date="2022" name="New Phytol.">
        <title>Evolutionary transition to the ectomycorrhizal habit in the genomes of a hyperdiverse lineage of mushroom-forming fungi.</title>
        <authorList>
            <person name="Looney B."/>
            <person name="Miyauchi S."/>
            <person name="Morin E."/>
            <person name="Drula E."/>
            <person name="Courty P.E."/>
            <person name="Kohler A."/>
            <person name="Kuo A."/>
            <person name="LaButti K."/>
            <person name="Pangilinan J."/>
            <person name="Lipzen A."/>
            <person name="Riley R."/>
            <person name="Andreopoulos W."/>
            <person name="He G."/>
            <person name="Johnson J."/>
            <person name="Nolan M."/>
            <person name="Tritt A."/>
            <person name="Barry K.W."/>
            <person name="Grigoriev I.V."/>
            <person name="Nagy L.G."/>
            <person name="Hibbett D."/>
            <person name="Henrissat B."/>
            <person name="Matheny P.B."/>
            <person name="Labbe J."/>
            <person name="Martin F.M."/>
        </authorList>
    </citation>
    <scope>NUCLEOTIDE SEQUENCE</scope>
    <source>
        <strain evidence="1">HHB10654</strain>
    </source>
</reference>
<keyword evidence="2" id="KW-1185">Reference proteome</keyword>
<sequence>MRSSFLQVLALATIACAAPSSRSTHVLHEKRAAEPVGWASRRLESHRVLPIRVGLKQSNMDQLEDMLNSVAHPESESYGQHWTPEKVADFFAPSDNTVEAIKDWLMSSGFTADRVRVSPGKGWIEVNATVAEAEDLLNTEYHVYTHPSGHEQIGCDSYHVPKHIQEHVDLIKPTVHFNHRLPTYPMGNKREYHLGQPSSVNGPKTLDTKIEVEPTMSNCDQFITPDCLRALYNIDYTPIVPQKNSYGIVEFTPQAYVADDLDLFFRNFSSRQIGQRPTLVSIDGGFVQTTNQSFDLNGESNLDLQYAMALVGKRQPITLLQAGDLPQGASFDNWLDAVDKSFCTFEGGDDPTQDGIYPDNLEGGYNGTASCGIVKPPHVVSISYGQDEWTVTPAYANRQCAEYAKLGLLGTTVLYSSGDDGVAGGGGVCLTNGQPDVNGTQFAPSFPVTCPYVTAVGATQINPGSTTDDPEGACEQVIYSGGGFSNIFPMPKYQAKKVNHFLKNHPPPYSAAQYNNTGNVRAYPDLSANGANYVIAIDGGFNLVFGTSASSPVVGAMITLINDARIAIGRGPLGFINPAIYSDLFSWAFNDIKSGGNQGCGTPGFNATEGWDPVTGMGTPDLSLLLPLFLTLP</sequence>
<dbReference type="EMBL" id="MU277202">
    <property type="protein sequence ID" value="KAI0063506.1"/>
    <property type="molecule type" value="Genomic_DNA"/>
</dbReference>
<proteinExistence type="predicted"/>
<gene>
    <name evidence="1" type="ORF">BV25DRAFT_380494</name>
</gene>
<name>A0ACB8T5U7_9AGAM</name>
<evidence type="ECO:0000313" key="1">
    <source>
        <dbReference type="EMBL" id="KAI0063506.1"/>
    </source>
</evidence>